<feature type="compositionally biased region" description="Basic and acidic residues" evidence="1">
    <location>
        <begin position="144"/>
        <end position="156"/>
    </location>
</feature>
<proteinExistence type="predicted"/>
<dbReference type="InterPro" id="IPR036894">
    <property type="entry name" value="YbaB-like_sf"/>
</dbReference>
<organism evidence="2 3">
    <name type="scientific">Saccharopolyspora flava</name>
    <dbReference type="NCBI Taxonomy" id="95161"/>
    <lineage>
        <taxon>Bacteria</taxon>
        <taxon>Bacillati</taxon>
        <taxon>Actinomycetota</taxon>
        <taxon>Actinomycetes</taxon>
        <taxon>Pseudonocardiales</taxon>
        <taxon>Pseudonocardiaceae</taxon>
        <taxon>Saccharopolyspora</taxon>
    </lineage>
</organism>
<name>A0A1I6TYF1_9PSEU</name>
<evidence type="ECO:0000256" key="1">
    <source>
        <dbReference type="SAM" id="MobiDB-lite"/>
    </source>
</evidence>
<evidence type="ECO:0000313" key="2">
    <source>
        <dbReference type="EMBL" id="SFS94212.1"/>
    </source>
</evidence>
<dbReference type="GO" id="GO:0003677">
    <property type="term" value="F:DNA binding"/>
    <property type="evidence" value="ECO:0007669"/>
    <property type="project" value="UniProtKB-KW"/>
</dbReference>
<dbReference type="Pfam" id="PF02575">
    <property type="entry name" value="YbaB_DNA_bd"/>
    <property type="match status" value="1"/>
</dbReference>
<feature type="region of interest" description="Disordered" evidence="1">
    <location>
        <begin position="98"/>
        <end position="186"/>
    </location>
</feature>
<dbReference type="Proteomes" id="UP000198852">
    <property type="component" value="Unassembled WGS sequence"/>
</dbReference>
<sequence length="186" mass="20376">MSGQDFDASSEEKAARNAALRNQIDGMLDDLRKRTADIQEKRESAAQQTFEVTSDDGVVNVRVDATGTVQEVRLSDKAFERTTPEKLARSITSVIREASGTAQRQLQSEFAPMADTSTVPEVPGMPSLQGLLNSGPFITPPDPDAERAQRRNEESQSGRSASAPQVQAGPDDWDDDWESNRRGGRR</sequence>
<accession>A0A1I6TYF1</accession>
<dbReference type="RefSeq" id="WP_093421197.1">
    <property type="nucleotide sequence ID" value="NZ_FOZX01000008.1"/>
</dbReference>
<dbReference type="EMBL" id="FOZX01000008">
    <property type="protein sequence ID" value="SFS94212.1"/>
    <property type="molecule type" value="Genomic_DNA"/>
</dbReference>
<dbReference type="Gene3D" id="3.30.1310.10">
    <property type="entry name" value="Nucleoid-associated protein YbaB-like domain"/>
    <property type="match status" value="1"/>
</dbReference>
<dbReference type="STRING" id="95161.SAMN05660874_04419"/>
<reference evidence="3" key="1">
    <citation type="submission" date="2016-10" db="EMBL/GenBank/DDBJ databases">
        <authorList>
            <person name="Varghese N."/>
            <person name="Submissions S."/>
        </authorList>
    </citation>
    <scope>NUCLEOTIDE SEQUENCE [LARGE SCALE GENOMIC DNA]</scope>
    <source>
        <strain evidence="3">DSM 44771</strain>
    </source>
</reference>
<dbReference type="OrthoDB" id="3696434at2"/>
<feature type="region of interest" description="Disordered" evidence="1">
    <location>
        <begin position="1"/>
        <end position="22"/>
    </location>
</feature>
<gene>
    <name evidence="2" type="ORF">SAMN05660874_04419</name>
</gene>
<evidence type="ECO:0000313" key="3">
    <source>
        <dbReference type="Proteomes" id="UP000198852"/>
    </source>
</evidence>
<dbReference type="SUPFAM" id="SSF82607">
    <property type="entry name" value="YbaB-like"/>
    <property type="match status" value="1"/>
</dbReference>
<dbReference type="AlphaFoldDB" id="A0A1I6TYF1"/>
<dbReference type="InterPro" id="IPR004401">
    <property type="entry name" value="YbaB/EbfC"/>
</dbReference>
<keyword evidence="3" id="KW-1185">Reference proteome</keyword>
<keyword evidence="2" id="KW-0238">DNA-binding</keyword>
<protein>
    <submittedName>
        <fullName evidence="2">Conserved DNA-binding protein YbaB</fullName>
    </submittedName>
</protein>